<name>A0A0C3F3P2_PILCF</name>
<gene>
    <name evidence="2" type="ORF">PILCRDRAFT_828057</name>
</gene>
<dbReference type="Proteomes" id="UP000054166">
    <property type="component" value="Unassembled WGS sequence"/>
</dbReference>
<sequence>MPYSTNKIDMKQDVAAEQKSKYARDDRTDPNATKNSPYTSAGFCVKVVRVVAASI</sequence>
<protein>
    <submittedName>
        <fullName evidence="2">Uncharacterized protein</fullName>
    </submittedName>
</protein>
<dbReference type="HOGENOM" id="CLU_3033225_0_0_1"/>
<dbReference type="InParanoid" id="A0A0C3F3P2"/>
<reference evidence="3" key="2">
    <citation type="submission" date="2015-01" db="EMBL/GenBank/DDBJ databases">
        <title>Evolutionary Origins and Diversification of the Mycorrhizal Mutualists.</title>
        <authorList>
            <consortium name="DOE Joint Genome Institute"/>
            <consortium name="Mycorrhizal Genomics Consortium"/>
            <person name="Kohler A."/>
            <person name="Kuo A."/>
            <person name="Nagy L.G."/>
            <person name="Floudas D."/>
            <person name="Copeland A."/>
            <person name="Barry K.W."/>
            <person name="Cichocki N."/>
            <person name="Veneault-Fourrey C."/>
            <person name="LaButti K."/>
            <person name="Lindquist E.A."/>
            <person name="Lipzen A."/>
            <person name="Lundell T."/>
            <person name="Morin E."/>
            <person name="Murat C."/>
            <person name="Riley R."/>
            <person name="Ohm R."/>
            <person name="Sun H."/>
            <person name="Tunlid A."/>
            <person name="Henrissat B."/>
            <person name="Grigoriev I.V."/>
            <person name="Hibbett D.S."/>
            <person name="Martin F."/>
        </authorList>
    </citation>
    <scope>NUCLEOTIDE SEQUENCE [LARGE SCALE GENOMIC DNA]</scope>
    <source>
        <strain evidence="3">F 1598</strain>
    </source>
</reference>
<feature type="compositionally biased region" description="Basic and acidic residues" evidence="1">
    <location>
        <begin position="8"/>
        <end position="29"/>
    </location>
</feature>
<feature type="region of interest" description="Disordered" evidence="1">
    <location>
        <begin position="1"/>
        <end position="37"/>
    </location>
</feature>
<evidence type="ECO:0000256" key="1">
    <source>
        <dbReference type="SAM" id="MobiDB-lite"/>
    </source>
</evidence>
<reference evidence="2 3" key="1">
    <citation type="submission" date="2014-04" db="EMBL/GenBank/DDBJ databases">
        <authorList>
            <consortium name="DOE Joint Genome Institute"/>
            <person name="Kuo A."/>
            <person name="Tarkka M."/>
            <person name="Buscot F."/>
            <person name="Kohler A."/>
            <person name="Nagy L.G."/>
            <person name="Floudas D."/>
            <person name="Copeland A."/>
            <person name="Barry K.W."/>
            <person name="Cichocki N."/>
            <person name="Veneault-Fourrey C."/>
            <person name="LaButti K."/>
            <person name="Lindquist E.A."/>
            <person name="Lipzen A."/>
            <person name="Lundell T."/>
            <person name="Morin E."/>
            <person name="Murat C."/>
            <person name="Sun H."/>
            <person name="Tunlid A."/>
            <person name="Henrissat B."/>
            <person name="Grigoriev I.V."/>
            <person name="Hibbett D.S."/>
            <person name="Martin F."/>
            <person name="Nordberg H.P."/>
            <person name="Cantor M.N."/>
            <person name="Hua S.X."/>
        </authorList>
    </citation>
    <scope>NUCLEOTIDE SEQUENCE [LARGE SCALE GENOMIC DNA]</scope>
    <source>
        <strain evidence="2 3">F 1598</strain>
    </source>
</reference>
<proteinExistence type="predicted"/>
<dbReference type="AlphaFoldDB" id="A0A0C3F3P2"/>
<dbReference type="EMBL" id="KN833058">
    <property type="protein sequence ID" value="KIM74634.1"/>
    <property type="molecule type" value="Genomic_DNA"/>
</dbReference>
<evidence type="ECO:0000313" key="3">
    <source>
        <dbReference type="Proteomes" id="UP000054166"/>
    </source>
</evidence>
<accession>A0A0C3F3P2</accession>
<keyword evidence="3" id="KW-1185">Reference proteome</keyword>
<organism evidence="2 3">
    <name type="scientific">Piloderma croceum (strain F 1598)</name>
    <dbReference type="NCBI Taxonomy" id="765440"/>
    <lineage>
        <taxon>Eukaryota</taxon>
        <taxon>Fungi</taxon>
        <taxon>Dikarya</taxon>
        <taxon>Basidiomycota</taxon>
        <taxon>Agaricomycotina</taxon>
        <taxon>Agaricomycetes</taxon>
        <taxon>Agaricomycetidae</taxon>
        <taxon>Atheliales</taxon>
        <taxon>Atheliaceae</taxon>
        <taxon>Piloderma</taxon>
    </lineage>
</organism>
<evidence type="ECO:0000313" key="2">
    <source>
        <dbReference type="EMBL" id="KIM74634.1"/>
    </source>
</evidence>